<evidence type="ECO:0000256" key="2">
    <source>
        <dbReference type="ARBA" id="ARBA00006824"/>
    </source>
</evidence>
<organism evidence="8 9">
    <name type="scientific">Trichomonascus ciferrii</name>
    <dbReference type="NCBI Taxonomy" id="44093"/>
    <lineage>
        <taxon>Eukaryota</taxon>
        <taxon>Fungi</taxon>
        <taxon>Dikarya</taxon>
        <taxon>Ascomycota</taxon>
        <taxon>Saccharomycotina</taxon>
        <taxon>Dipodascomycetes</taxon>
        <taxon>Dipodascales</taxon>
        <taxon>Trichomonascaceae</taxon>
        <taxon>Trichomonascus</taxon>
        <taxon>Trichomonascus ciferrii complex</taxon>
    </lineage>
</organism>
<reference evidence="8" key="1">
    <citation type="journal article" date="2019" name="G3 (Bethesda)">
        <title>Genome Assemblies of Two Rare Opportunistic Yeast Pathogens: Diutina rugosa (syn. Candida rugosa) and Trichomonascus ciferrii (syn. Candida ciferrii).</title>
        <authorList>
            <person name="Mixao V."/>
            <person name="Saus E."/>
            <person name="Hansen A.P."/>
            <person name="Lass-Florl C."/>
            <person name="Gabaldon T."/>
        </authorList>
    </citation>
    <scope>NUCLEOTIDE SEQUENCE</scope>
    <source>
        <strain evidence="8">CBS 4856</strain>
    </source>
</reference>
<evidence type="ECO:0000313" key="8">
    <source>
        <dbReference type="EMBL" id="KAA8916964.1"/>
    </source>
</evidence>
<dbReference type="OrthoDB" id="10267969at2759"/>
<accession>A0A642VCX3</accession>
<feature type="transmembrane region" description="Helical" evidence="6">
    <location>
        <begin position="69"/>
        <end position="87"/>
    </location>
</feature>
<dbReference type="GO" id="GO:0016020">
    <property type="term" value="C:membrane"/>
    <property type="evidence" value="ECO:0007669"/>
    <property type="project" value="UniProtKB-SubCell"/>
</dbReference>
<evidence type="ECO:0000256" key="1">
    <source>
        <dbReference type="ARBA" id="ARBA00004141"/>
    </source>
</evidence>
<evidence type="ECO:0000256" key="6">
    <source>
        <dbReference type="RuleBase" id="RU363053"/>
    </source>
</evidence>
<evidence type="ECO:0000256" key="3">
    <source>
        <dbReference type="ARBA" id="ARBA00022692"/>
    </source>
</evidence>
<feature type="region of interest" description="Disordered" evidence="7">
    <location>
        <begin position="1"/>
        <end position="36"/>
    </location>
</feature>
<dbReference type="Pfam" id="PF04117">
    <property type="entry name" value="Mpv17_PMP22"/>
    <property type="match status" value="1"/>
</dbReference>
<dbReference type="GO" id="GO:0005739">
    <property type="term" value="C:mitochondrion"/>
    <property type="evidence" value="ECO:0007669"/>
    <property type="project" value="TreeGrafter"/>
</dbReference>
<proteinExistence type="inferred from homology"/>
<comment type="caution">
    <text evidence="8">The sequence shown here is derived from an EMBL/GenBank/DDBJ whole genome shotgun (WGS) entry which is preliminary data.</text>
</comment>
<comment type="similarity">
    <text evidence="2 6">Belongs to the peroxisomal membrane protein PXMP2/4 family.</text>
</comment>
<protein>
    <recommendedName>
        <fullName evidence="10">Protein sym1</fullName>
    </recommendedName>
</protein>
<comment type="subcellular location">
    <subcellularLocation>
        <location evidence="1">Membrane</location>
        <topology evidence="1">Multi-pass membrane protein</topology>
    </subcellularLocation>
</comment>
<evidence type="ECO:0000313" key="9">
    <source>
        <dbReference type="Proteomes" id="UP000761534"/>
    </source>
</evidence>
<keyword evidence="9" id="KW-1185">Reference proteome</keyword>
<dbReference type="EMBL" id="SWFS01000077">
    <property type="protein sequence ID" value="KAA8916964.1"/>
    <property type="molecule type" value="Genomic_DNA"/>
</dbReference>
<feature type="transmembrane region" description="Helical" evidence="6">
    <location>
        <begin position="277"/>
        <end position="295"/>
    </location>
</feature>
<name>A0A642VCX3_9ASCO</name>
<sequence>MAPRLAGEDVIASSPTPPPPRHSRNLSRESNPGPRQRVPIRRRMYDFIIKIKDTIVDFLTQYRVFRVPILNWMIIVFYAAFLIRLSLRFKQLYSQRALITMMVTNILLYGLADTLAQTLSSMIAFRPEPEDQQHPGFVRYILEKGRPRRILLYEEDHEEADLLELGLDDQFSSNQQQPPPSSNTGAKMEIFHFRRLALFTVWGFILSFFQSPWYAFLNNSLNEDNMFLSVLRRVLTDQLCFSPISLLAFFTYTTVVMEGGDRNAVVQKLKTAYLPTIVLNYAIWPAAQFINFLFIPSPMQIPFSSTLGVFWNAYLSLKNASS</sequence>
<gene>
    <name evidence="8" type="ORF">TRICI_000931</name>
</gene>
<evidence type="ECO:0000256" key="5">
    <source>
        <dbReference type="ARBA" id="ARBA00023136"/>
    </source>
</evidence>
<evidence type="ECO:0008006" key="10">
    <source>
        <dbReference type="Google" id="ProtNLM"/>
    </source>
</evidence>
<feature type="transmembrane region" description="Helical" evidence="6">
    <location>
        <begin position="235"/>
        <end position="256"/>
    </location>
</feature>
<keyword evidence="4 6" id="KW-1133">Transmembrane helix</keyword>
<keyword evidence="5 6" id="KW-0472">Membrane</keyword>
<evidence type="ECO:0000256" key="4">
    <source>
        <dbReference type="ARBA" id="ARBA00022989"/>
    </source>
</evidence>
<dbReference type="Proteomes" id="UP000761534">
    <property type="component" value="Unassembled WGS sequence"/>
</dbReference>
<dbReference type="VEuPathDB" id="FungiDB:TRICI_000931"/>
<feature type="transmembrane region" description="Helical" evidence="6">
    <location>
        <begin position="196"/>
        <end position="215"/>
    </location>
</feature>
<dbReference type="AlphaFoldDB" id="A0A642VCX3"/>
<dbReference type="InterPro" id="IPR007248">
    <property type="entry name" value="Mpv17_PMP22"/>
</dbReference>
<dbReference type="PANTHER" id="PTHR11266:SF50">
    <property type="entry name" value="VACUOLAR MEMBRANE PROTEIN YOR292C"/>
    <property type="match status" value="1"/>
</dbReference>
<dbReference type="PANTHER" id="PTHR11266">
    <property type="entry name" value="PEROXISOMAL MEMBRANE PROTEIN 2, PXMP2 MPV17"/>
    <property type="match status" value="1"/>
</dbReference>
<evidence type="ECO:0000256" key="7">
    <source>
        <dbReference type="SAM" id="MobiDB-lite"/>
    </source>
</evidence>
<keyword evidence="3 6" id="KW-0812">Transmembrane</keyword>